<dbReference type="HOGENOM" id="CLU_1056471_0_0_9"/>
<keyword evidence="1" id="KW-0812">Transmembrane</keyword>
<comment type="caution">
    <text evidence="2">The sequence shown here is derived from an EMBL/GenBank/DDBJ whole genome shotgun (WGS) entry which is preliminary data.</text>
</comment>
<feature type="transmembrane region" description="Helical" evidence="1">
    <location>
        <begin position="192"/>
        <end position="212"/>
    </location>
</feature>
<feature type="transmembrane region" description="Helical" evidence="1">
    <location>
        <begin position="118"/>
        <end position="147"/>
    </location>
</feature>
<proteinExistence type="predicted"/>
<reference evidence="2 3" key="1">
    <citation type="submission" date="2014-06" db="EMBL/GenBank/DDBJ databases">
        <title>Genome characterization of distinct group I Clostridium botulinum lineages.</title>
        <authorList>
            <person name="Giordani F."/>
            <person name="Anselmo A."/>
            <person name="Fillo S."/>
            <person name="Palozzi A.M."/>
            <person name="Fortunato A."/>
            <person name="Gentile B."/>
            <person name="Ciammaruconi A."/>
            <person name="Anniballi F."/>
            <person name="De Medici D."/>
            <person name="Lista F."/>
        </authorList>
    </citation>
    <scope>NUCLEOTIDE SEQUENCE [LARGE SCALE GENOMIC DNA]</scope>
    <source>
        <strain evidence="2 3">B2 450</strain>
    </source>
</reference>
<gene>
    <name evidence="2" type="ORF">N495_04000</name>
</gene>
<feature type="transmembrane region" description="Helical" evidence="1">
    <location>
        <begin position="73"/>
        <end position="97"/>
    </location>
</feature>
<dbReference type="PANTHER" id="PTHR37305:SF1">
    <property type="entry name" value="MEMBRANE PROTEIN"/>
    <property type="match status" value="1"/>
</dbReference>
<sequence length="263" mass="30495">MYNLIKFEFYKLKHNRVFKNSLILISLCVAYTIYLFFFKEHTYKVFNSAFGGREYGFWLNNFNNRGNPKAIEFVHSALGFVPVFEILIMFIAGEFIIKEYSYGTLKNILSYGHKREQVYISKIIIMFVVTFILTFLLLFGTVIVAFISGAIKKISYDEIIHVINFTLLVWIIFAAIASIYTFLSTLIKSKSLIVTIGMVYIFLANIFIGRVYCQRYTPTFMLMDIGIMLLSIQNIHHIIMTCIALIIVTSFLGVLVFKKQDIK</sequence>
<dbReference type="AlphaFoldDB" id="A0A0D1AHX2"/>
<evidence type="ECO:0000313" key="3">
    <source>
        <dbReference type="Proteomes" id="UP000032250"/>
    </source>
</evidence>
<feature type="transmembrane region" description="Helical" evidence="1">
    <location>
        <begin position="238"/>
        <end position="257"/>
    </location>
</feature>
<keyword evidence="1" id="KW-1133">Transmembrane helix</keyword>
<feature type="transmembrane region" description="Helical" evidence="1">
    <location>
        <begin position="21"/>
        <end position="38"/>
    </location>
</feature>
<name>A0A0D1AHX2_CLOBO</name>
<evidence type="ECO:0000256" key="1">
    <source>
        <dbReference type="SAM" id="Phobius"/>
    </source>
</evidence>
<dbReference type="PANTHER" id="PTHR37305">
    <property type="entry name" value="INTEGRAL MEMBRANE PROTEIN-RELATED"/>
    <property type="match status" value="1"/>
</dbReference>
<dbReference type="RefSeq" id="WP_043031562.1">
    <property type="nucleotide sequence ID" value="NZ_JXSU01000007.1"/>
</dbReference>
<keyword evidence="1" id="KW-0472">Membrane</keyword>
<dbReference type="PATRIC" id="fig|1379739.3.peg.1118"/>
<feature type="transmembrane region" description="Helical" evidence="1">
    <location>
        <begin position="159"/>
        <end position="180"/>
    </location>
</feature>
<dbReference type="Proteomes" id="UP000032250">
    <property type="component" value="Unassembled WGS sequence"/>
</dbReference>
<evidence type="ECO:0000313" key="2">
    <source>
        <dbReference type="EMBL" id="KIS22779.1"/>
    </source>
</evidence>
<organism evidence="2 3">
    <name type="scientific">Clostridium botulinum B2 450</name>
    <dbReference type="NCBI Taxonomy" id="1379739"/>
    <lineage>
        <taxon>Bacteria</taxon>
        <taxon>Bacillati</taxon>
        <taxon>Bacillota</taxon>
        <taxon>Clostridia</taxon>
        <taxon>Eubacteriales</taxon>
        <taxon>Clostridiaceae</taxon>
        <taxon>Clostridium</taxon>
    </lineage>
</organism>
<dbReference type="Pfam" id="PF12730">
    <property type="entry name" value="ABC2_membrane_4"/>
    <property type="match status" value="1"/>
</dbReference>
<accession>A0A0D1AHX2</accession>
<dbReference type="EMBL" id="JXSU01000007">
    <property type="protein sequence ID" value="KIS22779.1"/>
    <property type="molecule type" value="Genomic_DNA"/>
</dbReference>
<dbReference type="OrthoDB" id="1701857at2"/>
<protein>
    <submittedName>
        <fullName evidence="2">Membrane protein</fullName>
    </submittedName>
</protein>